<feature type="chain" id="PRO_5041599747" evidence="1">
    <location>
        <begin position="22"/>
        <end position="59"/>
    </location>
</feature>
<sequence length="59" mass="6447">MRIYSTILLSTLLVSVMTRHAFNPINVNLSSKSEVVAFLATETSTDIDTQGLPHRGSGR</sequence>
<evidence type="ECO:0000313" key="2">
    <source>
        <dbReference type="EMBL" id="CAD5944774.1"/>
    </source>
</evidence>
<protein>
    <submittedName>
        <fullName evidence="3">Uncharacterized protein</fullName>
    </submittedName>
</protein>
<dbReference type="NCBIfam" id="NF047413">
    <property type="entry name" value="heterocyst_PatX"/>
    <property type="match status" value="1"/>
</dbReference>
<evidence type="ECO:0000313" key="3">
    <source>
        <dbReference type="EMBL" id="CUM61540.1"/>
    </source>
</evidence>
<dbReference type="InterPro" id="IPR058097">
    <property type="entry name" value="PatX"/>
</dbReference>
<name>A0A1J1JMN3_PLAAG</name>
<dbReference type="RefSeq" id="WP_227350352.1">
    <property type="nucleotide sequence ID" value="NZ_JBAVBW010000087.1"/>
</dbReference>
<reference evidence="2" key="2">
    <citation type="submission" date="2020-09" db="EMBL/GenBank/DDBJ databases">
        <authorList>
            <person name="Blom J."/>
        </authorList>
    </citation>
    <scope>NUCLEOTIDE SEQUENCE</scope>
    <source>
        <strain evidence="2">No.66</strain>
    </source>
</reference>
<dbReference type="GeneID" id="77287625"/>
<evidence type="ECO:0000256" key="1">
    <source>
        <dbReference type="SAM" id="SignalP"/>
    </source>
</evidence>
<dbReference type="AlphaFoldDB" id="A0A1J1JMN3"/>
<reference evidence="3" key="1">
    <citation type="submission" date="2015-09" db="EMBL/GenBank/DDBJ databases">
        <authorList>
            <person name="Jackson K.R."/>
            <person name="Lunt B.L."/>
            <person name="Fisher J.N.B."/>
            <person name="Gardner A.V."/>
            <person name="Bailey M.E."/>
            <person name="Deus L.M."/>
            <person name="Earl A.S."/>
            <person name="Gibby P.D."/>
            <person name="Hartmann K.A."/>
            <person name="Liu J.E."/>
            <person name="Manci A.M."/>
            <person name="Nielsen D.A."/>
            <person name="Solomon M.B."/>
            <person name="Breakwell D.P."/>
            <person name="Burnett S.H."/>
            <person name="Grose J.H."/>
        </authorList>
    </citation>
    <scope>NUCLEOTIDE SEQUENCE</scope>
    <source>
        <strain evidence="3">7805</strain>
    </source>
</reference>
<dbReference type="Proteomes" id="UP001153761">
    <property type="component" value="Chromosome"/>
</dbReference>
<dbReference type="EMBL" id="LO018304">
    <property type="protein sequence ID" value="CUM61540.1"/>
    <property type="molecule type" value="Genomic_DNA"/>
</dbReference>
<feature type="signal peptide" evidence="1">
    <location>
        <begin position="1"/>
        <end position="21"/>
    </location>
</feature>
<accession>A0A1J1JMN3</accession>
<dbReference type="EMBL" id="LR882963">
    <property type="protein sequence ID" value="CAD5944774.1"/>
    <property type="molecule type" value="Genomic_DNA"/>
</dbReference>
<organism evidence="3">
    <name type="scientific">Planktothrix agardhii</name>
    <name type="common">Oscillatoria agardhii</name>
    <dbReference type="NCBI Taxonomy" id="1160"/>
    <lineage>
        <taxon>Bacteria</taxon>
        <taxon>Bacillati</taxon>
        <taxon>Cyanobacteriota</taxon>
        <taxon>Cyanophyceae</taxon>
        <taxon>Oscillatoriophycideae</taxon>
        <taxon>Oscillatoriales</taxon>
        <taxon>Microcoleaceae</taxon>
        <taxon>Planktothrix</taxon>
    </lineage>
</organism>
<gene>
    <name evidence="2" type="ORF">PANO66_02219</name>
    <name evidence="3" type="ORF">PLAM_3574</name>
</gene>
<keyword evidence="1" id="KW-0732">Signal</keyword>
<proteinExistence type="predicted"/>